<protein>
    <submittedName>
        <fullName evidence="4">Protein rep</fullName>
    </submittedName>
</protein>
<proteinExistence type="inferred from homology"/>
<feature type="compositionally biased region" description="Basic residues" evidence="3">
    <location>
        <begin position="255"/>
        <end position="268"/>
    </location>
</feature>
<keyword evidence="2" id="KW-0235">DNA replication</keyword>
<comment type="caution">
    <text evidence="4">The sequence shown here is derived from an EMBL/GenBank/DDBJ whole genome shotgun (WGS) entry which is preliminary data.</text>
</comment>
<feature type="region of interest" description="Disordered" evidence="3">
    <location>
        <begin position="250"/>
        <end position="270"/>
    </location>
</feature>
<name>A0ABV7ZJ14_9HELI</name>
<reference evidence="5" key="1">
    <citation type="journal article" date="2019" name="Int. J. Syst. Evol. Microbiol.">
        <title>The Global Catalogue of Microorganisms (GCM) 10K type strain sequencing project: providing services to taxonomists for standard genome sequencing and annotation.</title>
        <authorList>
            <consortium name="The Broad Institute Genomics Platform"/>
            <consortium name="The Broad Institute Genome Sequencing Center for Infectious Disease"/>
            <person name="Wu L."/>
            <person name="Ma J."/>
        </authorList>
    </citation>
    <scope>NUCLEOTIDE SEQUENCE [LARGE SCALE GENOMIC DNA]</scope>
    <source>
        <strain evidence="5">CCUG 53816</strain>
    </source>
</reference>
<evidence type="ECO:0000256" key="2">
    <source>
        <dbReference type="ARBA" id="ARBA00022705"/>
    </source>
</evidence>
<evidence type="ECO:0000256" key="1">
    <source>
        <dbReference type="ARBA" id="ARBA00008909"/>
    </source>
</evidence>
<dbReference type="InterPro" id="IPR000989">
    <property type="entry name" value="Rep"/>
</dbReference>
<organism evidence="4 5">
    <name type="scientific">Helicobacter baculiformis</name>
    <dbReference type="NCBI Taxonomy" id="427351"/>
    <lineage>
        <taxon>Bacteria</taxon>
        <taxon>Pseudomonadati</taxon>
        <taxon>Campylobacterota</taxon>
        <taxon>Epsilonproteobacteria</taxon>
        <taxon>Campylobacterales</taxon>
        <taxon>Helicobacteraceae</taxon>
        <taxon>Helicobacter</taxon>
    </lineage>
</organism>
<comment type="similarity">
    <text evidence="1">Belongs to the Gram-positive plasmids replication protein type 1 family.</text>
</comment>
<dbReference type="Proteomes" id="UP001595783">
    <property type="component" value="Unassembled WGS sequence"/>
</dbReference>
<accession>A0ABV7ZJ14</accession>
<feature type="region of interest" description="Disordered" evidence="3">
    <location>
        <begin position="726"/>
        <end position="794"/>
    </location>
</feature>
<evidence type="ECO:0000313" key="4">
    <source>
        <dbReference type="EMBL" id="MFC3848549.1"/>
    </source>
</evidence>
<sequence length="842" mass="95457">MKQETTKKKPTKNPLRKTLSQANVSKVVLTPTQHKIALVAQTHFSGIASTHFNIHRQLTDTDIVDENGLIIGQKPLNPYQLHTINAIQPKTFYSRALGFNTCGKDIITTWHNGVEIPHAFTCKNRACFHCNSVKAKKRTLTFIQGISDLVLNNQISMQNLRLMMITLSPKNGDLEQLNNMVRALREHVKHMMKVKRNGFKDRFAPNGVFGYIMGVEFVGDSFNTQLAVGKCHPHVHILLVVDWEHYTKPIPPKPSKAKRPPKKPKPPKSRYLTSFELSEMFAKELERGMVVGDHNDKEYNKSLWKLNLFEAMVESVRDMEINAGKSAEPPKPRKPRKTERALTKVQLEGNNVDMRIVFDGRKFANKYAKRSKERAEKNLHSALHEILKGFKLEASQEDTDADDASPEQMAKDFTRALEKEARNAVAYPDSGADSPEQQRLVAMLDYKNQCQYEKDGTPFKPIAMIYAEQQKGLRSFSSGGSLAKCKLRPLETINTPPERAQIYHNCGVKAQGIKLRGKADRHKRLDAYLIEHGALECEASGIITDFKHQELGIYEQAHGVELGGAWKDLVDQAVKNSGEMTLLDKVLAKLREAFSKDKEQDNKSSNPRFNPYKSSLWEALGETPYNYKLWLIAKMCYAYALDTYTSGDESIFLHDEVVDHAIKKALKISDDSDDEEDTPVQGNGKPLMEQLELEEALAKKLAKQPDDLERQEQELEELIAKQQRMQGLEATPPKDEQPPQEELPPKDEQQANELIALSLPSDECVPTDYDPNIFGDPQETFIPDDYQPPNEVQEEQTQELIANDDPQETFIPDDWQTPDDAYSGMAFAMCEAQTDETNLHFT</sequence>
<evidence type="ECO:0000256" key="3">
    <source>
        <dbReference type="SAM" id="MobiDB-lite"/>
    </source>
</evidence>
<dbReference type="Pfam" id="PF01446">
    <property type="entry name" value="Rep_1"/>
    <property type="match status" value="1"/>
</dbReference>
<feature type="compositionally biased region" description="Basic and acidic residues" evidence="3">
    <location>
        <begin position="732"/>
        <end position="749"/>
    </location>
</feature>
<gene>
    <name evidence="4" type="ORF">ACFOPX_08535</name>
</gene>
<dbReference type="RefSeq" id="WP_382262886.1">
    <property type="nucleotide sequence ID" value="NZ_JBHRZO010000082.1"/>
</dbReference>
<keyword evidence="5" id="KW-1185">Reference proteome</keyword>
<evidence type="ECO:0000313" key="5">
    <source>
        <dbReference type="Proteomes" id="UP001595783"/>
    </source>
</evidence>
<dbReference type="EMBL" id="JBHRZO010000082">
    <property type="protein sequence ID" value="MFC3848549.1"/>
    <property type="molecule type" value="Genomic_DNA"/>
</dbReference>